<dbReference type="CDD" id="cd01297">
    <property type="entry name" value="D-aminoacylase"/>
    <property type="match status" value="1"/>
</dbReference>
<dbReference type="InterPro" id="IPR011059">
    <property type="entry name" value="Metal-dep_hydrolase_composite"/>
</dbReference>
<dbReference type="EMBL" id="CP033169">
    <property type="protein sequence ID" value="AYO29228.1"/>
    <property type="molecule type" value="Genomic_DNA"/>
</dbReference>
<dbReference type="SUPFAM" id="SSF51556">
    <property type="entry name" value="Metallo-dependent hydrolases"/>
    <property type="match status" value="1"/>
</dbReference>
<organism evidence="2 3">
    <name type="scientific">Biomaibacter acetigenes</name>
    <dbReference type="NCBI Taxonomy" id="2316383"/>
    <lineage>
        <taxon>Bacteria</taxon>
        <taxon>Bacillati</taxon>
        <taxon>Bacillota</taxon>
        <taxon>Clostridia</taxon>
        <taxon>Thermosediminibacterales</taxon>
        <taxon>Tepidanaerobacteraceae</taxon>
        <taxon>Biomaibacter</taxon>
    </lineage>
</organism>
<dbReference type="GO" id="GO:0016812">
    <property type="term" value="F:hydrolase activity, acting on carbon-nitrogen (but not peptide) bonds, in cyclic amides"/>
    <property type="evidence" value="ECO:0007669"/>
    <property type="project" value="TreeGrafter"/>
</dbReference>
<dbReference type="Gene3D" id="2.30.40.10">
    <property type="entry name" value="Urease, subunit C, domain 1"/>
    <property type="match status" value="1"/>
</dbReference>
<keyword evidence="3" id="KW-1185">Reference proteome</keyword>
<evidence type="ECO:0000313" key="2">
    <source>
        <dbReference type="EMBL" id="AYO29228.1"/>
    </source>
</evidence>
<dbReference type="Pfam" id="PF07969">
    <property type="entry name" value="Amidohydro_3"/>
    <property type="match status" value="1"/>
</dbReference>
<dbReference type="KEGG" id="bacg:D2962_00185"/>
<evidence type="ECO:0000259" key="1">
    <source>
        <dbReference type="Pfam" id="PF07969"/>
    </source>
</evidence>
<proteinExistence type="predicted"/>
<evidence type="ECO:0000313" key="3">
    <source>
        <dbReference type="Proteomes" id="UP000280960"/>
    </source>
</evidence>
<protein>
    <submittedName>
        <fullName evidence="2">D-aminoacylase</fullName>
    </submittedName>
</protein>
<dbReference type="Gene3D" id="3.30.1490.130">
    <property type="entry name" value="D-aminoacylase. Domain 3"/>
    <property type="match status" value="1"/>
</dbReference>
<dbReference type="RefSeq" id="WP_122013756.1">
    <property type="nucleotide sequence ID" value="NZ_CP033169.1"/>
</dbReference>
<dbReference type="InterPro" id="IPR013108">
    <property type="entry name" value="Amidohydro_3"/>
</dbReference>
<dbReference type="PANTHER" id="PTHR11647">
    <property type="entry name" value="HYDRANTOINASE/DIHYDROPYRIMIDINASE FAMILY MEMBER"/>
    <property type="match status" value="1"/>
</dbReference>
<reference evidence="2 3" key="1">
    <citation type="submission" date="2018-10" db="EMBL/GenBank/DDBJ databases">
        <authorList>
            <person name="Zhang X."/>
        </authorList>
    </citation>
    <scope>NUCLEOTIDE SEQUENCE [LARGE SCALE GENOMIC DNA]</scope>
    <source>
        <strain evidence="2 3">SK-G1</strain>
    </source>
</reference>
<dbReference type="GO" id="GO:0005829">
    <property type="term" value="C:cytosol"/>
    <property type="evidence" value="ECO:0007669"/>
    <property type="project" value="TreeGrafter"/>
</dbReference>
<name>A0A3G2R272_9FIRM</name>
<dbReference type="Proteomes" id="UP000280960">
    <property type="component" value="Chromosome"/>
</dbReference>
<gene>
    <name evidence="2" type="ORF">D2962_00185</name>
</gene>
<dbReference type="Gene3D" id="3.20.20.140">
    <property type="entry name" value="Metal-dependent hydrolases"/>
    <property type="match status" value="1"/>
</dbReference>
<dbReference type="InterPro" id="IPR023100">
    <property type="entry name" value="D-aminoacylase_insert_dom_sf"/>
</dbReference>
<dbReference type="InterPro" id="IPR050378">
    <property type="entry name" value="Metallo-dep_Hydrolases_sf"/>
</dbReference>
<dbReference type="PANTHER" id="PTHR11647:SF1">
    <property type="entry name" value="COLLAPSIN RESPONSE MEDIATOR PROTEIN"/>
    <property type="match status" value="1"/>
</dbReference>
<dbReference type="GO" id="GO:0016811">
    <property type="term" value="F:hydrolase activity, acting on carbon-nitrogen (but not peptide) bonds, in linear amides"/>
    <property type="evidence" value="ECO:0007669"/>
    <property type="project" value="InterPro"/>
</dbReference>
<dbReference type="SUPFAM" id="SSF51338">
    <property type="entry name" value="Composite domain of metallo-dependent hydrolases"/>
    <property type="match status" value="1"/>
</dbReference>
<sequence length="527" mass="58377">MFDIIIKNGKIIDGTGNPWFYADIAVKDGKIAAIGKLEGAETREAIDAKGLVVSPGFIDIHSHSDLEPMVNFRCESKVRQGVTTELVGNCGDSAAPVFGMAYDQQKEYIDGHYDISSNWHTVDEYLSKIDRAKPGINYATLVGHGTLRKSVMGYERRPATEDELSRMKDLLREALRQGAFGMSTGLIYPPGSFADTGELIEISKVMAEEGGIYSTHMRDEGEKLEEAVAEAIEIGRKAGVPVEISHHKACGRSYFGRVEKTLKMMEKARTEGIDVTCDVYPYTATATGLSSIIPDWAHEGGMEKLLDRIRDKTLREKIKEETHPVQMALSGYENIYISCVGSEENRKYQGASLADIGRELEKDPLDAALDLILEEKGDVGMIRFAMDEEDVKKVISHRLSMIGSDGSALAPYGVLGKGHPHPRNYGTFPRVISRYCREFKVISLEDAVKKMTYFPACRMGLSDRGLLKQGMAADITIFDFENVKDIATYENPHSYPDGIKYVIVNGVMVIKNGEHTGERPGKALRRL</sequence>
<dbReference type="InterPro" id="IPR032466">
    <property type="entry name" value="Metal_Hydrolase"/>
</dbReference>
<dbReference type="AlphaFoldDB" id="A0A3G2R272"/>
<accession>A0A3G2R272</accession>
<feature type="domain" description="Amidohydrolase 3" evidence="1">
    <location>
        <begin position="44"/>
        <end position="509"/>
    </location>
</feature>